<evidence type="ECO:0000313" key="1">
    <source>
        <dbReference type="EMBL" id="EDK25653.1"/>
    </source>
</evidence>
<gene>
    <name evidence="1" type="ORF">RUMTOR_00549</name>
</gene>
<dbReference type="AlphaFoldDB" id="A5KK00"/>
<proteinExistence type="predicted"/>
<dbReference type="HOGENOM" id="CLU_3119019_0_0_9"/>
<reference evidence="1 2" key="1">
    <citation type="submission" date="2007-03" db="EMBL/GenBank/DDBJ databases">
        <authorList>
            <person name="Fulton L."/>
            <person name="Clifton S."/>
            <person name="Fulton B."/>
            <person name="Xu J."/>
            <person name="Minx P."/>
            <person name="Pepin K.H."/>
            <person name="Johnson M."/>
            <person name="Thiruvilangam P."/>
            <person name="Bhonagiri V."/>
            <person name="Nash W.E."/>
            <person name="Mardis E.R."/>
            <person name="Wilson R.K."/>
        </authorList>
    </citation>
    <scope>NUCLEOTIDE SEQUENCE [LARGE SCALE GENOMIC DNA]</scope>
    <source>
        <strain evidence="1 2">ATCC 27756</strain>
    </source>
</reference>
<comment type="caution">
    <text evidence="1">The sequence shown here is derived from an EMBL/GenBank/DDBJ whole genome shotgun (WGS) entry which is preliminary data.</text>
</comment>
<evidence type="ECO:0000313" key="2">
    <source>
        <dbReference type="Proteomes" id="UP000003577"/>
    </source>
</evidence>
<dbReference type="EMBL" id="AAVP02000001">
    <property type="protein sequence ID" value="EDK25653.1"/>
    <property type="molecule type" value="Genomic_DNA"/>
</dbReference>
<accession>A5KK00</accession>
<reference evidence="1 2" key="2">
    <citation type="submission" date="2007-04" db="EMBL/GenBank/DDBJ databases">
        <title>Draft genome sequence of Ruminococcus torques (ATCC 27756).</title>
        <authorList>
            <person name="Sudarsanam P."/>
            <person name="Ley R."/>
            <person name="Guruge J."/>
            <person name="Turnbaugh P.J."/>
            <person name="Mahowald M."/>
            <person name="Liep D."/>
            <person name="Gordon J."/>
        </authorList>
    </citation>
    <scope>NUCLEOTIDE SEQUENCE [LARGE SCALE GENOMIC DNA]</scope>
    <source>
        <strain evidence="1 2">ATCC 27756</strain>
    </source>
</reference>
<organism evidence="1 2">
    <name type="scientific">[Ruminococcus] torques ATCC 27756</name>
    <dbReference type="NCBI Taxonomy" id="411460"/>
    <lineage>
        <taxon>Bacteria</taxon>
        <taxon>Bacillati</taxon>
        <taxon>Bacillota</taxon>
        <taxon>Clostridia</taxon>
        <taxon>Lachnospirales</taxon>
        <taxon>Lachnospiraceae</taxon>
        <taxon>Mediterraneibacter</taxon>
    </lineage>
</organism>
<sequence>MCAGVSFLDVRGDISERKAEAVKKTRLWQYNGTGGKEFFKQILCRLYRCK</sequence>
<protein>
    <submittedName>
        <fullName evidence="1">Uncharacterized protein</fullName>
    </submittedName>
</protein>
<dbReference type="Proteomes" id="UP000003577">
    <property type="component" value="Unassembled WGS sequence"/>
</dbReference>
<dbReference type="PaxDb" id="411460-RUMTOR_00549"/>
<name>A5KK00_9FIRM</name>